<dbReference type="AlphaFoldDB" id="A0A5J6SSJ5"/>
<dbReference type="KEGG" id="psyo:PB01_10235"/>
<name>A0A5J6SSJ5_9BACI</name>
<reference evidence="2 3" key="1">
    <citation type="submission" date="2018-07" db="EMBL/GenBank/DDBJ databases">
        <title>Complete genome sequence of Psychrobacillus sp. PB01, isolated from iceberg, and comparative genome analysis of Psychrobacillus strains.</title>
        <authorList>
            <person name="Lee P.C."/>
        </authorList>
    </citation>
    <scope>NUCLEOTIDE SEQUENCE [LARGE SCALE GENOMIC DNA]</scope>
    <source>
        <strain evidence="2 3">PB01</strain>
    </source>
</reference>
<dbReference type="RefSeq" id="WP_151700105.1">
    <property type="nucleotide sequence ID" value="NZ_CP031223.1"/>
</dbReference>
<evidence type="ECO:0000256" key="1">
    <source>
        <dbReference type="SAM" id="Phobius"/>
    </source>
</evidence>
<gene>
    <name evidence="2" type="ORF">PB01_10235</name>
</gene>
<keyword evidence="3" id="KW-1185">Reference proteome</keyword>
<dbReference type="Pfam" id="PF19893">
    <property type="entry name" value="DUF6366"/>
    <property type="match status" value="1"/>
</dbReference>
<feature type="transmembrane region" description="Helical" evidence="1">
    <location>
        <begin position="48"/>
        <end position="66"/>
    </location>
</feature>
<protein>
    <recommendedName>
        <fullName evidence="4">Phage capsid protein</fullName>
    </recommendedName>
</protein>
<evidence type="ECO:0008006" key="4">
    <source>
        <dbReference type="Google" id="ProtNLM"/>
    </source>
</evidence>
<evidence type="ECO:0000313" key="3">
    <source>
        <dbReference type="Proteomes" id="UP000325517"/>
    </source>
</evidence>
<accession>A0A5J6SSJ5</accession>
<keyword evidence="1" id="KW-0472">Membrane</keyword>
<dbReference type="EMBL" id="CP031223">
    <property type="protein sequence ID" value="QFF99177.1"/>
    <property type="molecule type" value="Genomic_DNA"/>
</dbReference>
<keyword evidence="1" id="KW-1133">Transmembrane helix</keyword>
<dbReference type="InterPro" id="IPR045946">
    <property type="entry name" value="DUF6366"/>
</dbReference>
<evidence type="ECO:0000313" key="2">
    <source>
        <dbReference type="EMBL" id="QFF99177.1"/>
    </source>
</evidence>
<keyword evidence="1" id="KW-0812">Transmembrane</keyword>
<proteinExistence type="predicted"/>
<sequence>MNTDKETPENRRERLRLEELKRNPIGNLNDAFNRASSGSFMDMGWKSTGLLILVLIVGFIIVSIFFK</sequence>
<organism evidence="2 3">
    <name type="scientific">Psychrobacillus glaciei</name>
    <dbReference type="NCBI Taxonomy" id="2283160"/>
    <lineage>
        <taxon>Bacteria</taxon>
        <taxon>Bacillati</taxon>
        <taxon>Bacillota</taxon>
        <taxon>Bacilli</taxon>
        <taxon>Bacillales</taxon>
        <taxon>Bacillaceae</taxon>
        <taxon>Psychrobacillus</taxon>
    </lineage>
</organism>
<dbReference type="Proteomes" id="UP000325517">
    <property type="component" value="Chromosome"/>
</dbReference>